<evidence type="ECO:0000259" key="8">
    <source>
        <dbReference type="Pfam" id="PF00082"/>
    </source>
</evidence>
<comment type="similarity">
    <text evidence="1 6">Belongs to the peptidase S8 family.</text>
</comment>
<organism evidence="9 10">
    <name type="scientific">Candidatus Magasanikbacteria bacterium GW2011_GWC2_37_14</name>
    <dbReference type="NCBI Taxonomy" id="1619046"/>
    <lineage>
        <taxon>Bacteria</taxon>
        <taxon>Candidatus Magasanikiibacteriota</taxon>
    </lineage>
</organism>
<feature type="active site" description="Charge relay system" evidence="5 6">
    <location>
        <position position="140"/>
    </location>
</feature>
<dbReference type="GO" id="GO:0004252">
    <property type="term" value="F:serine-type endopeptidase activity"/>
    <property type="evidence" value="ECO:0007669"/>
    <property type="project" value="UniProtKB-UniRule"/>
</dbReference>
<dbReference type="STRING" id="1619046.US42_C0006G0034"/>
<protein>
    <submittedName>
        <fullName evidence="9">Peptidase S8 and S53, subtilisin, kexin, sedolisin</fullName>
    </submittedName>
</protein>
<evidence type="ECO:0000256" key="4">
    <source>
        <dbReference type="ARBA" id="ARBA00022825"/>
    </source>
</evidence>
<sequence length="660" mass="74139">MNKIFFLLFLILFLPITVLAKMPNDPGANQWSFEHIKAYEAWDKFTGSKKVVVAIIDNGFDMFHPDLRDNLWENTKEINNNGIDDDNNGYTDDIWGWNFVPEDTNNNGILDDSEMLGNNDPRPKVDNIGDEEKVGNIFSHGTVVAGLIGAKGNNKLGIAGLNWQVRLMNLKIANNEGTGDYANVARAIRYAVDNGADIINFSIVILDHQNNEAELKEAVKYAYDKGVAMFAASGNESIVLSNFQRFPICADATSTEQQIIGVSAVTEKHYLTNFSNVGGNCIDIAAPGINITSTVRFSPTNGLEKMYGGNWHGTSFAAPLVSGVAALIKGIMPEWGAKEIYQAITSTVHHTPGQNEDVYKLIFGAGLLQANKAVDYAWQFRKINNSKIGMVDSALGNLQTIDWQSATVTNTVYSSTLLKADKIFSFSQNGLNNFIVVSKQQVGWQLNFYNQDWGYINSWIWDNNTDFSLVVVDYNDDKKLEILILPKQKNNNKIFVYSLWGNELNTIALDLEVEYKDIFVASFDDSELLLRGVKNKETIVENRKMNGELSKTINIPKLFSQMAILNNLGEEKQIVFLALNTEEPFVYVYNLDGELLRSFWAYDTNYRGNIKIYNLDMNNDGKDELVTVAEKFDLPWRLWSGEGRKLKEFNTQISSQAVVY</sequence>
<evidence type="ECO:0000256" key="5">
    <source>
        <dbReference type="PIRSR" id="PIRSR615500-1"/>
    </source>
</evidence>
<evidence type="ECO:0000256" key="3">
    <source>
        <dbReference type="ARBA" id="ARBA00022801"/>
    </source>
</evidence>
<dbReference type="PROSITE" id="PS51892">
    <property type="entry name" value="SUBTILASE"/>
    <property type="match status" value="1"/>
</dbReference>
<keyword evidence="7" id="KW-0732">Signal</keyword>
<dbReference type="GO" id="GO:0006508">
    <property type="term" value="P:proteolysis"/>
    <property type="evidence" value="ECO:0007669"/>
    <property type="project" value="UniProtKB-KW"/>
</dbReference>
<accession>A0A0G0GCN2</accession>
<gene>
    <name evidence="9" type="ORF">US42_C0006G0034</name>
</gene>
<comment type="caution">
    <text evidence="9">The sequence shown here is derived from an EMBL/GenBank/DDBJ whole genome shotgun (WGS) entry which is preliminary data.</text>
</comment>
<dbReference type="InterPro" id="IPR036852">
    <property type="entry name" value="Peptidase_S8/S53_dom_sf"/>
</dbReference>
<feature type="signal peptide" evidence="7">
    <location>
        <begin position="1"/>
        <end position="20"/>
    </location>
</feature>
<dbReference type="InterPro" id="IPR050131">
    <property type="entry name" value="Peptidase_S8_subtilisin-like"/>
</dbReference>
<dbReference type="PROSITE" id="PS00138">
    <property type="entry name" value="SUBTILASE_SER"/>
    <property type="match status" value="1"/>
</dbReference>
<evidence type="ECO:0000313" key="10">
    <source>
        <dbReference type="Proteomes" id="UP000034849"/>
    </source>
</evidence>
<dbReference type="Gene3D" id="3.40.50.200">
    <property type="entry name" value="Peptidase S8/S53 domain"/>
    <property type="match status" value="1"/>
</dbReference>
<name>A0A0G0GCN2_9BACT</name>
<dbReference type="PANTHER" id="PTHR43806">
    <property type="entry name" value="PEPTIDASE S8"/>
    <property type="match status" value="1"/>
</dbReference>
<dbReference type="PANTHER" id="PTHR43806:SF11">
    <property type="entry name" value="CEREVISIN-RELATED"/>
    <property type="match status" value="1"/>
</dbReference>
<proteinExistence type="inferred from homology"/>
<dbReference type="InterPro" id="IPR015500">
    <property type="entry name" value="Peptidase_S8_subtilisin-rel"/>
</dbReference>
<evidence type="ECO:0000256" key="6">
    <source>
        <dbReference type="PROSITE-ProRule" id="PRU01240"/>
    </source>
</evidence>
<feature type="chain" id="PRO_5002532260" evidence="7">
    <location>
        <begin position="21"/>
        <end position="660"/>
    </location>
</feature>
<dbReference type="Pfam" id="PF00082">
    <property type="entry name" value="Peptidase_S8"/>
    <property type="match status" value="1"/>
</dbReference>
<dbReference type="PATRIC" id="fig|1619046.3.peg.429"/>
<keyword evidence="2 6" id="KW-0645">Protease</keyword>
<evidence type="ECO:0000313" key="9">
    <source>
        <dbReference type="EMBL" id="KKQ27727.1"/>
    </source>
</evidence>
<dbReference type="Proteomes" id="UP000034849">
    <property type="component" value="Unassembled WGS sequence"/>
</dbReference>
<dbReference type="InterPro" id="IPR023828">
    <property type="entry name" value="Peptidase_S8_Ser-AS"/>
</dbReference>
<dbReference type="PRINTS" id="PR00723">
    <property type="entry name" value="SUBTILISIN"/>
</dbReference>
<reference evidence="9 10" key="1">
    <citation type="journal article" date="2015" name="Nature">
        <title>rRNA introns, odd ribosomes, and small enigmatic genomes across a large radiation of phyla.</title>
        <authorList>
            <person name="Brown C.T."/>
            <person name="Hug L.A."/>
            <person name="Thomas B.C."/>
            <person name="Sharon I."/>
            <person name="Castelle C.J."/>
            <person name="Singh A."/>
            <person name="Wilkins M.J."/>
            <person name="Williams K.H."/>
            <person name="Banfield J.F."/>
        </authorList>
    </citation>
    <scope>NUCLEOTIDE SEQUENCE [LARGE SCALE GENOMIC DNA]</scope>
</reference>
<feature type="active site" description="Charge relay system" evidence="5 6">
    <location>
        <position position="315"/>
    </location>
</feature>
<dbReference type="InterPro" id="IPR022398">
    <property type="entry name" value="Peptidase_S8_His-AS"/>
</dbReference>
<evidence type="ECO:0000256" key="2">
    <source>
        <dbReference type="ARBA" id="ARBA00022670"/>
    </source>
</evidence>
<keyword evidence="3 6" id="KW-0378">Hydrolase</keyword>
<feature type="domain" description="Peptidase S8/S53" evidence="8">
    <location>
        <begin position="49"/>
        <end position="364"/>
    </location>
</feature>
<dbReference type="SUPFAM" id="SSF52743">
    <property type="entry name" value="Subtilisin-like"/>
    <property type="match status" value="1"/>
</dbReference>
<dbReference type="EMBL" id="LBSX01000006">
    <property type="protein sequence ID" value="KKQ27727.1"/>
    <property type="molecule type" value="Genomic_DNA"/>
</dbReference>
<dbReference type="InterPro" id="IPR000209">
    <property type="entry name" value="Peptidase_S8/S53_dom"/>
</dbReference>
<dbReference type="PROSITE" id="PS00137">
    <property type="entry name" value="SUBTILASE_HIS"/>
    <property type="match status" value="1"/>
</dbReference>
<feature type="active site" description="Charge relay system" evidence="5 6">
    <location>
        <position position="57"/>
    </location>
</feature>
<dbReference type="AlphaFoldDB" id="A0A0G0GCN2"/>
<keyword evidence="4 6" id="KW-0720">Serine protease</keyword>
<evidence type="ECO:0000256" key="1">
    <source>
        <dbReference type="ARBA" id="ARBA00011073"/>
    </source>
</evidence>
<evidence type="ECO:0000256" key="7">
    <source>
        <dbReference type="SAM" id="SignalP"/>
    </source>
</evidence>